<evidence type="ECO:0000256" key="3">
    <source>
        <dbReference type="ARBA" id="ARBA00022692"/>
    </source>
</evidence>
<evidence type="ECO:0000256" key="7">
    <source>
        <dbReference type="SAM" id="Phobius"/>
    </source>
</evidence>
<feature type="transmembrane region" description="Helical" evidence="7">
    <location>
        <begin position="208"/>
        <end position="230"/>
    </location>
</feature>
<feature type="region of interest" description="Disordered" evidence="6">
    <location>
        <begin position="300"/>
        <end position="330"/>
    </location>
</feature>
<keyword evidence="5 7" id="KW-0472">Membrane</keyword>
<dbReference type="PANTHER" id="PTHR30213">
    <property type="entry name" value="INNER MEMBRANE PROTEIN YHJD"/>
    <property type="match status" value="1"/>
</dbReference>
<keyword evidence="3 7" id="KW-0812">Transmembrane</keyword>
<proteinExistence type="predicted"/>
<gene>
    <name evidence="8" type="ORF">GCM10009817_26910</name>
</gene>
<feature type="transmembrane region" description="Helical" evidence="7">
    <location>
        <begin position="242"/>
        <end position="264"/>
    </location>
</feature>
<evidence type="ECO:0008006" key="10">
    <source>
        <dbReference type="Google" id="ProtNLM"/>
    </source>
</evidence>
<feature type="transmembrane region" description="Helical" evidence="7">
    <location>
        <begin position="33"/>
        <end position="61"/>
    </location>
</feature>
<feature type="transmembrane region" description="Helical" evidence="7">
    <location>
        <begin position="142"/>
        <end position="164"/>
    </location>
</feature>
<evidence type="ECO:0000256" key="4">
    <source>
        <dbReference type="ARBA" id="ARBA00022989"/>
    </source>
</evidence>
<keyword evidence="2" id="KW-1003">Cell membrane</keyword>
<reference evidence="8 9" key="1">
    <citation type="journal article" date="2019" name="Int. J. Syst. Evol. Microbiol.">
        <title>The Global Catalogue of Microorganisms (GCM) 10K type strain sequencing project: providing services to taxonomists for standard genome sequencing and annotation.</title>
        <authorList>
            <consortium name="The Broad Institute Genomics Platform"/>
            <consortium name="The Broad Institute Genome Sequencing Center for Infectious Disease"/>
            <person name="Wu L."/>
            <person name="Ma J."/>
        </authorList>
    </citation>
    <scope>NUCLEOTIDE SEQUENCE [LARGE SCALE GENOMIC DNA]</scope>
    <source>
        <strain evidence="8 9">JCM 15628</strain>
    </source>
</reference>
<dbReference type="PANTHER" id="PTHR30213:SF1">
    <property type="entry name" value="INNER MEMBRANE PROTEIN YHJD"/>
    <property type="match status" value="1"/>
</dbReference>
<evidence type="ECO:0000256" key="5">
    <source>
        <dbReference type="ARBA" id="ARBA00023136"/>
    </source>
</evidence>
<keyword evidence="4 7" id="KW-1133">Transmembrane helix</keyword>
<dbReference type="Pfam" id="PF03631">
    <property type="entry name" value="Virul_fac_BrkB"/>
    <property type="match status" value="1"/>
</dbReference>
<comment type="subcellular location">
    <subcellularLocation>
        <location evidence="1">Cell membrane</location>
        <topology evidence="1">Multi-pass membrane protein</topology>
    </subcellularLocation>
</comment>
<keyword evidence="9" id="KW-1185">Reference proteome</keyword>
<evidence type="ECO:0000313" key="8">
    <source>
        <dbReference type="EMBL" id="GAA1984102.1"/>
    </source>
</evidence>
<name>A0ABN2SC32_9MICO</name>
<dbReference type="Proteomes" id="UP001500013">
    <property type="component" value="Unassembled WGS sequence"/>
</dbReference>
<dbReference type="PIRSF" id="PIRSF035875">
    <property type="entry name" value="RNase_BN"/>
    <property type="match status" value="1"/>
</dbReference>
<evidence type="ECO:0000313" key="9">
    <source>
        <dbReference type="Proteomes" id="UP001500013"/>
    </source>
</evidence>
<organism evidence="8 9">
    <name type="scientific">Terrabacter lapilli</name>
    <dbReference type="NCBI Taxonomy" id="436231"/>
    <lineage>
        <taxon>Bacteria</taxon>
        <taxon>Bacillati</taxon>
        <taxon>Actinomycetota</taxon>
        <taxon>Actinomycetes</taxon>
        <taxon>Micrococcales</taxon>
        <taxon>Intrasporangiaceae</taxon>
        <taxon>Terrabacter</taxon>
    </lineage>
</organism>
<feature type="transmembrane region" description="Helical" evidence="7">
    <location>
        <begin position="176"/>
        <end position="196"/>
    </location>
</feature>
<protein>
    <recommendedName>
        <fullName evidence="10">YihY family inner membrane protein</fullName>
    </recommendedName>
</protein>
<evidence type="ECO:0000256" key="2">
    <source>
        <dbReference type="ARBA" id="ARBA00022475"/>
    </source>
</evidence>
<feature type="transmembrane region" description="Helical" evidence="7">
    <location>
        <begin position="99"/>
        <end position="121"/>
    </location>
</feature>
<dbReference type="EMBL" id="BAAAPU010000007">
    <property type="protein sequence ID" value="GAA1984102.1"/>
    <property type="molecule type" value="Genomic_DNA"/>
</dbReference>
<evidence type="ECO:0000256" key="6">
    <source>
        <dbReference type="SAM" id="MobiDB-lite"/>
    </source>
</evidence>
<accession>A0ABN2SC32</accession>
<evidence type="ECO:0000256" key="1">
    <source>
        <dbReference type="ARBA" id="ARBA00004651"/>
    </source>
</evidence>
<comment type="caution">
    <text evidence="8">The sequence shown here is derived from an EMBL/GenBank/DDBJ whole genome shotgun (WGS) entry which is preliminary data.</text>
</comment>
<sequence>MALERLDRFQRRHRAANFPIAVLYKYFDDSGPYLAALIAYYGFVSLFPLLLVLATVLGLVLAGNPDLQQRVIHSAVAEFPVVGAQLGEPRRLGGGATGLVVGILVSLYGGLGVAQAAQYAMNTAWRVPRNDRPNPFKARGRSLVLLATVGVAILGTMVLSAVGTPGSGSSQVVVKVLTLAAGVLLNAALFVFAFRFATTRPLSVGDVLPGALGAAVGWQLLQSFGVVFVSHVVRNASATNSVFAVVLGLLAFLYLAAAMVVLCVEVNVVRADGLHPRALLTPFTDDVTLTPADRRAYTEQAQAERTKGFEEVDVTFRPHGSQHDGERRDP</sequence>
<dbReference type="InterPro" id="IPR017039">
    <property type="entry name" value="Virul_fac_BrkB"/>
</dbReference>